<proteinExistence type="predicted"/>
<dbReference type="WBParaSite" id="PS1159_v2.g6486.t1">
    <property type="protein sequence ID" value="PS1159_v2.g6486.t1"/>
    <property type="gene ID" value="PS1159_v2.g6486"/>
</dbReference>
<organism evidence="1 2">
    <name type="scientific">Panagrolaimus sp. PS1159</name>
    <dbReference type="NCBI Taxonomy" id="55785"/>
    <lineage>
        <taxon>Eukaryota</taxon>
        <taxon>Metazoa</taxon>
        <taxon>Ecdysozoa</taxon>
        <taxon>Nematoda</taxon>
        <taxon>Chromadorea</taxon>
        <taxon>Rhabditida</taxon>
        <taxon>Tylenchina</taxon>
        <taxon>Panagrolaimomorpha</taxon>
        <taxon>Panagrolaimoidea</taxon>
        <taxon>Panagrolaimidae</taxon>
        <taxon>Panagrolaimus</taxon>
    </lineage>
</organism>
<name>A0AC35GL87_9BILA</name>
<accession>A0AC35GL87</accession>
<evidence type="ECO:0000313" key="1">
    <source>
        <dbReference type="Proteomes" id="UP000887580"/>
    </source>
</evidence>
<reference evidence="2" key="1">
    <citation type="submission" date="2022-11" db="UniProtKB">
        <authorList>
            <consortium name="WormBaseParasite"/>
        </authorList>
    </citation>
    <scope>IDENTIFICATION</scope>
</reference>
<evidence type="ECO:0000313" key="2">
    <source>
        <dbReference type="WBParaSite" id="PS1159_v2.g6486.t1"/>
    </source>
</evidence>
<protein>
    <submittedName>
        <fullName evidence="2">Uncharacterized protein</fullName>
    </submittedName>
</protein>
<dbReference type="Proteomes" id="UP000887580">
    <property type="component" value="Unplaced"/>
</dbReference>
<sequence length="232" mass="27538">MGLNIVEYLSINEFNEKSFESYNIRIKSNDIKLLKSNLMLNGYLGLWEKGISPLFFSKIAKCNVSTLLLYCDLKLTIREFEILTKTGNIKEINFSMNIFYDDGSKVPLEVLLLHVPKAVDISFSRYNIPKNSLKKLLLMERKVKLEAFRLLRLTQLPDLDLLNAFLKKNLVDRGIVKVFFETEEMDKQFLPQIWKTFSTWEPENLKKFFLFNLLWKFCYEFKKLKNKFLQKM</sequence>